<evidence type="ECO:0000256" key="4">
    <source>
        <dbReference type="ARBA" id="ARBA00022741"/>
    </source>
</evidence>
<reference evidence="16" key="2">
    <citation type="submission" date="2023-05" db="EMBL/GenBank/DDBJ databases">
        <authorList>
            <consortium name="Lawrence Berkeley National Laboratory"/>
            <person name="Steindorff A."/>
            <person name="Hensen N."/>
            <person name="Bonometti L."/>
            <person name="Westerberg I."/>
            <person name="Brannstrom I.O."/>
            <person name="Guillou S."/>
            <person name="Cros-Aarteil S."/>
            <person name="Calhoun S."/>
            <person name="Haridas S."/>
            <person name="Kuo A."/>
            <person name="Mondo S."/>
            <person name="Pangilinan J."/>
            <person name="Riley R."/>
            <person name="Labutti K."/>
            <person name="Andreopoulos B."/>
            <person name="Lipzen A."/>
            <person name="Chen C."/>
            <person name="Yanf M."/>
            <person name="Daum C."/>
            <person name="Ng V."/>
            <person name="Clum A."/>
            <person name="Ohm R."/>
            <person name="Martin F."/>
            <person name="Silar P."/>
            <person name="Natvig D."/>
            <person name="Lalanne C."/>
            <person name="Gautier V."/>
            <person name="Ament-Velasquez S.L."/>
            <person name="Kruys A."/>
            <person name="Hutchinson M.I."/>
            <person name="Powell A.J."/>
            <person name="Barry K."/>
            <person name="Miller A.N."/>
            <person name="Grigoriev I.V."/>
            <person name="Debuchy R."/>
            <person name="Gladieux P."/>
            <person name="Thoren M.H."/>
            <person name="Johannesson H."/>
        </authorList>
    </citation>
    <scope>NUCLEOTIDE SEQUENCE</scope>
    <source>
        <strain evidence="16">CBS 892.96</strain>
    </source>
</reference>
<keyword evidence="3" id="KW-0812">Transmembrane</keyword>
<feature type="domain" description="AAA+ ATPase" evidence="14">
    <location>
        <begin position="314"/>
        <end position="495"/>
    </location>
</feature>
<keyword evidence="17" id="KW-1185">Reference proteome</keyword>
<dbReference type="Pfam" id="PF00004">
    <property type="entry name" value="AAA"/>
    <property type="match status" value="2"/>
</dbReference>
<dbReference type="EMBL" id="MU866115">
    <property type="protein sequence ID" value="KAK4179507.1"/>
    <property type="molecule type" value="Genomic_DNA"/>
</dbReference>
<sequence length="685" mass="76678">MDFSHLLRTALPPFGGNISAESNNATHNIVETLSPLLGLQFNPLLNLFMIFYDLAGGRLTTLGLNPTFILTSFGLAWAFNKIWVQIYANVGSLVGRYFTASIQVNSGDNIYDHLMKFLANRQDMTESRSLTAETWFKPTSEEADEADLFRTKISPDGEGVHLNFSNQESKCPPRFTPAIGSHNFWFQGRYFALRRQQETLHTDNTWGGSQYRDRESLILSCYGRSPEPIKRLLEHAKQEYYSEHNARTIVKRPASQSMRSYGGRHSWSMVANRPVRPMKTVVLDEKQKVQVLYDMNEYLHPSTPRWYANRGIPLRRGYLFHGPPGTGKTSLSFALAGVFGLDIYVISLLDPSLTEEDLCALFNSLPRRCVVLLEDIDTAGLTRPSDSIPATEDGDDSDDKNKNKDKTKKKDKDSKEKKSSEWNVADLARELKKQSSSESTDKKGISLSGLLNAIDGVASHEGRVLIMTTNKPETLDEALIRPGRVDLQIAFTNATREQTCELFKRMYDADRAAATTPSQAQDKPQSTTTTRLRSRLAFFRSPSNKLTRAISAPAIPQLPPKETSPEKDGNLTDTSATTTAIDLDSDLCSLPSSASPTKVSFPSEEVNKLREPEVDDLKPTTPEGLDKIAQEFSSKIPEGQFSPAELQGFLLKRKREPRRALREVGAWVEGTLEQKKSKTKVVRVQ</sequence>
<evidence type="ECO:0000256" key="3">
    <source>
        <dbReference type="ARBA" id="ARBA00022692"/>
    </source>
</evidence>
<dbReference type="PANTHER" id="PTHR23070">
    <property type="entry name" value="BCS1 AAA-TYPE ATPASE"/>
    <property type="match status" value="1"/>
</dbReference>
<dbReference type="InterPro" id="IPR057495">
    <property type="entry name" value="AAA_lid_BCS1"/>
</dbReference>
<dbReference type="SMART" id="SM01024">
    <property type="entry name" value="BCS1_N"/>
    <property type="match status" value="1"/>
</dbReference>
<evidence type="ECO:0000256" key="6">
    <source>
        <dbReference type="ARBA" id="ARBA00022801"/>
    </source>
</evidence>
<comment type="caution">
    <text evidence="16">The sequence shown here is derived from an EMBL/GenBank/DDBJ whole genome shotgun (WGS) entry which is preliminary data.</text>
</comment>
<dbReference type="Proteomes" id="UP001302321">
    <property type="component" value="Unassembled WGS sequence"/>
</dbReference>
<keyword evidence="6" id="KW-0378">Hydrolase</keyword>
<comment type="catalytic activity">
    <reaction evidence="11">
        <text>ATP + H2O = ADP + phosphate + H(+)</text>
        <dbReference type="Rhea" id="RHEA:13065"/>
        <dbReference type="ChEBI" id="CHEBI:15377"/>
        <dbReference type="ChEBI" id="CHEBI:15378"/>
        <dbReference type="ChEBI" id="CHEBI:30616"/>
        <dbReference type="ChEBI" id="CHEBI:43474"/>
        <dbReference type="ChEBI" id="CHEBI:456216"/>
    </reaction>
    <physiologicalReaction direction="left-to-right" evidence="11">
        <dbReference type="Rhea" id="RHEA:13066"/>
    </physiologicalReaction>
</comment>
<evidence type="ECO:0000259" key="15">
    <source>
        <dbReference type="SMART" id="SM01024"/>
    </source>
</evidence>
<dbReference type="InterPro" id="IPR027417">
    <property type="entry name" value="P-loop_NTPase"/>
</dbReference>
<evidence type="ECO:0000256" key="5">
    <source>
        <dbReference type="ARBA" id="ARBA00022792"/>
    </source>
</evidence>
<dbReference type="GO" id="GO:0005524">
    <property type="term" value="F:ATP binding"/>
    <property type="evidence" value="ECO:0007669"/>
    <property type="project" value="UniProtKB-KW"/>
</dbReference>
<dbReference type="GO" id="GO:0016887">
    <property type="term" value="F:ATP hydrolysis activity"/>
    <property type="evidence" value="ECO:0007669"/>
    <property type="project" value="InterPro"/>
</dbReference>
<feature type="region of interest" description="Disordered" evidence="13">
    <location>
        <begin position="382"/>
        <end position="421"/>
    </location>
</feature>
<keyword evidence="5" id="KW-0999">Mitochondrion inner membrane</keyword>
<evidence type="ECO:0000256" key="1">
    <source>
        <dbReference type="ARBA" id="ARBA00004434"/>
    </source>
</evidence>
<evidence type="ECO:0000259" key="14">
    <source>
        <dbReference type="SMART" id="SM00382"/>
    </source>
</evidence>
<dbReference type="InterPro" id="IPR003960">
    <property type="entry name" value="ATPase_AAA_CS"/>
</dbReference>
<evidence type="ECO:0000256" key="2">
    <source>
        <dbReference type="ARBA" id="ARBA00007448"/>
    </source>
</evidence>
<evidence type="ECO:0000313" key="16">
    <source>
        <dbReference type="EMBL" id="KAK4179507.1"/>
    </source>
</evidence>
<keyword evidence="4 12" id="KW-0547">Nucleotide-binding</keyword>
<evidence type="ECO:0000256" key="7">
    <source>
        <dbReference type="ARBA" id="ARBA00022840"/>
    </source>
</evidence>
<dbReference type="Pfam" id="PF25426">
    <property type="entry name" value="AAA_lid_BCS1"/>
    <property type="match status" value="1"/>
</dbReference>
<dbReference type="InterPro" id="IPR050747">
    <property type="entry name" value="Mitochondrial_chaperone_BCS1"/>
</dbReference>
<evidence type="ECO:0000256" key="10">
    <source>
        <dbReference type="ARBA" id="ARBA00023136"/>
    </source>
</evidence>
<dbReference type="Pfam" id="PF08740">
    <property type="entry name" value="BCS1_N"/>
    <property type="match status" value="1"/>
</dbReference>
<keyword evidence="9" id="KW-0496">Mitochondrion</keyword>
<evidence type="ECO:0000256" key="12">
    <source>
        <dbReference type="RuleBase" id="RU003651"/>
    </source>
</evidence>
<feature type="compositionally biased region" description="Basic and acidic residues" evidence="13">
    <location>
        <begin position="399"/>
        <end position="420"/>
    </location>
</feature>
<keyword evidence="10" id="KW-0472">Membrane</keyword>
<proteinExistence type="inferred from homology"/>
<dbReference type="SUPFAM" id="SSF52540">
    <property type="entry name" value="P-loop containing nucleoside triphosphate hydrolases"/>
    <property type="match status" value="1"/>
</dbReference>
<comment type="subcellular location">
    <subcellularLocation>
        <location evidence="1">Mitochondrion inner membrane</location>
        <topology evidence="1">Single-pass membrane protein</topology>
    </subcellularLocation>
</comment>
<dbReference type="GO" id="GO:0005743">
    <property type="term" value="C:mitochondrial inner membrane"/>
    <property type="evidence" value="ECO:0007669"/>
    <property type="project" value="UniProtKB-SubCell"/>
</dbReference>
<dbReference type="InterPro" id="IPR003593">
    <property type="entry name" value="AAA+_ATPase"/>
</dbReference>
<dbReference type="InterPro" id="IPR003959">
    <property type="entry name" value="ATPase_AAA_core"/>
</dbReference>
<comment type="similarity">
    <text evidence="2">Belongs to the AAA ATPase family. BCS1 subfamily.</text>
</comment>
<dbReference type="InterPro" id="IPR014851">
    <property type="entry name" value="BCS1_N"/>
</dbReference>
<evidence type="ECO:0000256" key="11">
    <source>
        <dbReference type="ARBA" id="ARBA00048778"/>
    </source>
</evidence>
<keyword evidence="8" id="KW-1133">Transmembrane helix</keyword>
<dbReference type="SMART" id="SM00382">
    <property type="entry name" value="AAA"/>
    <property type="match status" value="1"/>
</dbReference>
<feature type="domain" description="BCS1 N-terminal" evidence="15">
    <location>
        <begin position="68"/>
        <end position="281"/>
    </location>
</feature>
<accession>A0AAN6WG62</accession>
<evidence type="ECO:0000313" key="17">
    <source>
        <dbReference type="Proteomes" id="UP001302321"/>
    </source>
</evidence>
<gene>
    <name evidence="16" type="ORF">QBC36DRAFT_72500</name>
</gene>
<evidence type="ECO:0000256" key="8">
    <source>
        <dbReference type="ARBA" id="ARBA00022989"/>
    </source>
</evidence>
<dbReference type="Gene3D" id="3.40.50.300">
    <property type="entry name" value="P-loop containing nucleotide triphosphate hydrolases"/>
    <property type="match status" value="1"/>
</dbReference>
<dbReference type="PROSITE" id="PS00674">
    <property type="entry name" value="AAA"/>
    <property type="match status" value="1"/>
</dbReference>
<feature type="region of interest" description="Disordered" evidence="13">
    <location>
        <begin position="549"/>
        <end position="574"/>
    </location>
</feature>
<evidence type="ECO:0000256" key="9">
    <source>
        <dbReference type="ARBA" id="ARBA00023128"/>
    </source>
</evidence>
<protein>
    <submittedName>
        <fullName evidence="16">BCS1 N terminal-domain-containing protein</fullName>
    </submittedName>
</protein>
<dbReference type="AlphaFoldDB" id="A0AAN6WG62"/>
<reference evidence="16" key="1">
    <citation type="journal article" date="2023" name="Mol. Phylogenet. Evol.">
        <title>Genome-scale phylogeny and comparative genomics of the fungal order Sordariales.</title>
        <authorList>
            <person name="Hensen N."/>
            <person name="Bonometti L."/>
            <person name="Westerberg I."/>
            <person name="Brannstrom I.O."/>
            <person name="Guillou S."/>
            <person name="Cros-Aarteil S."/>
            <person name="Calhoun S."/>
            <person name="Haridas S."/>
            <person name="Kuo A."/>
            <person name="Mondo S."/>
            <person name="Pangilinan J."/>
            <person name="Riley R."/>
            <person name="LaButti K."/>
            <person name="Andreopoulos B."/>
            <person name="Lipzen A."/>
            <person name="Chen C."/>
            <person name="Yan M."/>
            <person name="Daum C."/>
            <person name="Ng V."/>
            <person name="Clum A."/>
            <person name="Steindorff A."/>
            <person name="Ohm R.A."/>
            <person name="Martin F."/>
            <person name="Silar P."/>
            <person name="Natvig D.O."/>
            <person name="Lalanne C."/>
            <person name="Gautier V."/>
            <person name="Ament-Velasquez S.L."/>
            <person name="Kruys A."/>
            <person name="Hutchinson M.I."/>
            <person name="Powell A.J."/>
            <person name="Barry K."/>
            <person name="Miller A.N."/>
            <person name="Grigoriev I.V."/>
            <person name="Debuchy R."/>
            <person name="Gladieux P."/>
            <person name="Hiltunen Thoren M."/>
            <person name="Johannesson H."/>
        </authorList>
    </citation>
    <scope>NUCLEOTIDE SEQUENCE</scope>
    <source>
        <strain evidence="16">CBS 892.96</strain>
    </source>
</reference>
<organism evidence="16 17">
    <name type="scientific">Triangularia setosa</name>
    <dbReference type="NCBI Taxonomy" id="2587417"/>
    <lineage>
        <taxon>Eukaryota</taxon>
        <taxon>Fungi</taxon>
        <taxon>Dikarya</taxon>
        <taxon>Ascomycota</taxon>
        <taxon>Pezizomycotina</taxon>
        <taxon>Sordariomycetes</taxon>
        <taxon>Sordariomycetidae</taxon>
        <taxon>Sordariales</taxon>
        <taxon>Podosporaceae</taxon>
        <taxon>Triangularia</taxon>
    </lineage>
</organism>
<keyword evidence="7 12" id="KW-0067">ATP-binding</keyword>
<evidence type="ECO:0000256" key="13">
    <source>
        <dbReference type="SAM" id="MobiDB-lite"/>
    </source>
</evidence>
<name>A0AAN6WG62_9PEZI</name>